<accession>A0A1J0R9S5</accession>
<feature type="region of interest" description="Disordered" evidence="10">
    <location>
        <begin position="304"/>
        <end position="324"/>
    </location>
</feature>
<evidence type="ECO:0000259" key="12">
    <source>
        <dbReference type="Pfam" id="PF13206"/>
    </source>
</evidence>
<evidence type="ECO:0000256" key="9">
    <source>
        <dbReference type="SAM" id="Coils"/>
    </source>
</evidence>
<feature type="region of interest" description="Disordered" evidence="10">
    <location>
        <begin position="1"/>
        <end position="65"/>
    </location>
</feature>
<evidence type="ECO:0000256" key="2">
    <source>
        <dbReference type="ARBA" id="ARBA00004609"/>
    </source>
</evidence>
<sequence>MAEAVQRRPGRQQLGKKGGDSKPEPLKSHWKSSYDEWVADKHNADKITDGKSWRARNPPPPTGWARSEAHRIINASLATALELSNQFSVARQKATADLPQAARGALSEAIYGTGQKDFKAAAGKTMAGAGGWTAGCATNGGTSAVGDMLCVCGSTTGGGTDDCTGQNLDLGGDSNMIPHVTDILNLCPTKAASKLTSSRLRATIGTIAARIRQHAATTTIVHYLGKLSGTTCNGATTQQCVLYSKFYAKGTGNSGVLSIPWVAKLEEAAEKLDEAETEAATARNIAARLSSVIDTAVTAYNQTEPPQNAATIEHTATPNPTKDVKCTKQNSTAAECPSDHCNYDDKEKECKPKEGAETPAAGTEDGAAGTNAEAKKCSDKKTEGECKDGCKWEGET</sequence>
<feature type="coiled-coil region" evidence="9">
    <location>
        <begin position="265"/>
        <end position="292"/>
    </location>
</feature>
<dbReference type="GO" id="GO:0098552">
    <property type="term" value="C:side of membrane"/>
    <property type="evidence" value="ECO:0007669"/>
    <property type="project" value="UniProtKB-KW"/>
</dbReference>
<keyword evidence="7" id="KW-0325">Glycoprotein</keyword>
<feature type="compositionally biased region" description="Polar residues" evidence="10">
    <location>
        <begin position="304"/>
        <end position="320"/>
    </location>
</feature>
<comment type="function">
    <text evidence="1">VSG forms a coat on the surface of the parasite. The trypanosome evades the immune response of the host by expressing a series of antigenically distinct VSGs from an estimated 1000 VSG genes.</text>
</comment>
<organism evidence="13">
    <name type="scientific">Trypanosoma brucei</name>
    <dbReference type="NCBI Taxonomy" id="5691"/>
    <lineage>
        <taxon>Eukaryota</taxon>
        <taxon>Discoba</taxon>
        <taxon>Euglenozoa</taxon>
        <taxon>Kinetoplastea</taxon>
        <taxon>Metakinetoplastina</taxon>
        <taxon>Trypanosomatida</taxon>
        <taxon>Trypanosomatidae</taxon>
        <taxon>Trypanosoma</taxon>
    </lineage>
</organism>
<comment type="subcellular location">
    <subcellularLocation>
        <location evidence="2">Cell membrane</location>
        <topology evidence="2">Lipid-anchor</topology>
        <topology evidence="2">GPI-anchor</topology>
    </subcellularLocation>
</comment>
<reference evidence="13" key="1">
    <citation type="submission" date="2016-08" db="EMBL/GenBank/DDBJ databases">
        <title>VSG repertoire of Trypanosoma brucei EATRO 1125.</title>
        <authorList>
            <person name="Cross G.A."/>
        </authorList>
    </citation>
    <scope>NUCLEOTIDE SEQUENCE</scope>
    <source>
        <strain evidence="13">EATRO 1125</strain>
    </source>
</reference>
<protein>
    <submittedName>
        <fullName evidence="13">Variant surface glycoprotein 1125.3094</fullName>
    </submittedName>
</protein>
<evidence type="ECO:0000313" key="13">
    <source>
        <dbReference type="EMBL" id="APD74466.1"/>
    </source>
</evidence>
<dbReference type="VEuPathDB" id="TriTrypDB:Tb427_000356500"/>
<dbReference type="VEuPathDB" id="TriTrypDB:Tbg972.3.100"/>
<keyword evidence="4" id="KW-0336">GPI-anchor</keyword>
<evidence type="ECO:0000259" key="11">
    <source>
        <dbReference type="Pfam" id="PF10659"/>
    </source>
</evidence>
<evidence type="ECO:0000256" key="7">
    <source>
        <dbReference type="ARBA" id="ARBA00023180"/>
    </source>
</evidence>
<keyword evidence="8" id="KW-0449">Lipoprotein</keyword>
<feature type="compositionally biased region" description="Basic and acidic residues" evidence="10">
    <location>
        <begin position="373"/>
        <end position="396"/>
    </location>
</feature>
<evidence type="ECO:0000256" key="1">
    <source>
        <dbReference type="ARBA" id="ARBA00002523"/>
    </source>
</evidence>
<keyword evidence="9" id="KW-0175">Coiled coil</keyword>
<evidence type="ECO:0000256" key="8">
    <source>
        <dbReference type="ARBA" id="ARBA00023288"/>
    </source>
</evidence>
<dbReference type="InterPro" id="IPR025932">
    <property type="entry name" value="Trypano_VSG_B_N_dom"/>
</dbReference>
<proteinExistence type="predicted"/>
<dbReference type="Pfam" id="PF13206">
    <property type="entry name" value="VSG_B"/>
    <property type="match status" value="1"/>
</dbReference>
<evidence type="ECO:0000256" key="5">
    <source>
        <dbReference type="ARBA" id="ARBA00022729"/>
    </source>
</evidence>
<feature type="region of interest" description="Disordered" evidence="10">
    <location>
        <begin position="343"/>
        <end position="396"/>
    </location>
</feature>
<dbReference type="InterPro" id="IPR019609">
    <property type="entry name" value="Variant_surf_glycoprt_trypan_C"/>
</dbReference>
<evidence type="ECO:0000256" key="6">
    <source>
        <dbReference type="ARBA" id="ARBA00023136"/>
    </source>
</evidence>
<feature type="compositionally biased region" description="Basic and acidic residues" evidence="10">
    <location>
        <begin position="17"/>
        <end position="52"/>
    </location>
</feature>
<evidence type="ECO:0000256" key="10">
    <source>
        <dbReference type="SAM" id="MobiDB-lite"/>
    </source>
</evidence>
<keyword evidence="3" id="KW-1003">Cell membrane</keyword>
<dbReference type="AlphaFoldDB" id="A0A1J0R9S5"/>
<name>A0A1J0R9S5_9TRYP</name>
<dbReference type="EMBL" id="KX700510">
    <property type="protein sequence ID" value="APD74466.1"/>
    <property type="molecule type" value="Genomic_DNA"/>
</dbReference>
<dbReference type="Pfam" id="PF10659">
    <property type="entry name" value="Trypan_glycop_C"/>
    <property type="match status" value="1"/>
</dbReference>
<feature type="domain" description="Trypanosome variant surface glycoprotein B-type N-terminal" evidence="12">
    <location>
        <begin position="21"/>
        <end position="289"/>
    </location>
</feature>
<evidence type="ECO:0000256" key="3">
    <source>
        <dbReference type="ARBA" id="ARBA00022475"/>
    </source>
</evidence>
<dbReference type="GO" id="GO:0005886">
    <property type="term" value="C:plasma membrane"/>
    <property type="evidence" value="ECO:0007669"/>
    <property type="project" value="UniProtKB-SubCell"/>
</dbReference>
<feature type="compositionally biased region" description="Basic and acidic residues" evidence="10">
    <location>
        <begin position="343"/>
        <end position="356"/>
    </location>
</feature>
<keyword evidence="6" id="KW-0472">Membrane</keyword>
<keyword evidence="5" id="KW-0732">Signal</keyword>
<evidence type="ECO:0000256" key="4">
    <source>
        <dbReference type="ARBA" id="ARBA00022622"/>
    </source>
</evidence>
<feature type="domain" description="Trypanosome variant surface glycoprotein C-terminal" evidence="11">
    <location>
        <begin position="326"/>
        <end position="395"/>
    </location>
</feature>